<accession>A0A0A8ZDC5</accession>
<protein>
    <submittedName>
        <fullName evidence="2">Uncharacterized protein</fullName>
    </submittedName>
</protein>
<dbReference type="EMBL" id="GBRH01262257">
    <property type="protein sequence ID" value="JAD35638.1"/>
    <property type="molecule type" value="Transcribed_RNA"/>
</dbReference>
<evidence type="ECO:0000256" key="1">
    <source>
        <dbReference type="SAM" id="MobiDB-lite"/>
    </source>
</evidence>
<feature type="region of interest" description="Disordered" evidence="1">
    <location>
        <begin position="1"/>
        <end position="28"/>
    </location>
</feature>
<feature type="compositionally biased region" description="Polar residues" evidence="1">
    <location>
        <begin position="16"/>
        <end position="28"/>
    </location>
</feature>
<reference evidence="2" key="2">
    <citation type="journal article" date="2015" name="Data Brief">
        <title>Shoot transcriptome of the giant reed, Arundo donax.</title>
        <authorList>
            <person name="Barrero R.A."/>
            <person name="Guerrero F.D."/>
            <person name="Moolhuijzen P."/>
            <person name="Goolsby J.A."/>
            <person name="Tidwell J."/>
            <person name="Bellgard S.E."/>
            <person name="Bellgard M.I."/>
        </authorList>
    </citation>
    <scope>NUCLEOTIDE SEQUENCE</scope>
    <source>
        <tissue evidence="2">Shoot tissue taken approximately 20 cm above the soil surface</tissue>
    </source>
</reference>
<name>A0A0A8ZDC5_ARUDO</name>
<evidence type="ECO:0000313" key="2">
    <source>
        <dbReference type="EMBL" id="JAD35638.1"/>
    </source>
</evidence>
<proteinExistence type="predicted"/>
<organism evidence="2">
    <name type="scientific">Arundo donax</name>
    <name type="common">Giant reed</name>
    <name type="synonym">Donax arundinaceus</name>
    <dbReference type="NCBI Taxonomy" id="35708"/>
    <lineage>
        <taxon>Eukaryota</taxon>
        <taxon>Viridiplantae</taxon>
        <taxon>Streptophyta</taxon>
        <taxon>Embryophyta</taxon>
        <taxon>Tracheophyta</taxon>
        <taxon>Spermatophyta</taxon>
        <taxon>Magnoliopsida</taxon>
        <taxon>Liliopsida</taxon>
        <taxon>Poales</taxon>
        <taxon>Poaceae</taxon>
        <taxon>PACMAD clade</taxon>
        <taxon>Arundinoideae</taxon>
        <taxon>Arundineae</taxon>
        <taxon>Arundo</taxon>
    </lineage>
</organism>
<sequence>MIQQAREVASEVHGETASSERGGESTNIHGRNATVFVLQVYTYGNDSTREPPTSFGRRRARHARLALRTKIPFAGLDDQLGFHLLGGLADGDV</sequence>
<reference evidence="2" key="1">
    <citation type="submission" date="2014-09" db="EMBL/GenBank/DDBJ databases">
        <authorList>
            <person name="Magalhaes I.L.F."/>
            <person name="Oliveira U."/>
            <person name="Santos F.R."/>
            <person name="Vidigal T.H.D.A."/>
            <person name="Brescovit A.D."/>
            <person name="Santos A.J."/>
        </authorList>
    </citation>
    <scope>NUCLEOTIDE SEQUENCE</scope>
    <source>
        <tissue evidence="2">Shoot tissue taken approximately 20 cm above the soil surface</tissue>
    </source>
</reference>
<dbReference type="AlphaFoldDB" id="A0A0A8ZDC5"/>